<accession>A0A158KWR5</accession>
<dbReference type="AlphaFoldDB" id="A0A158KWR5"/>
<organism evidence="2 3">
    <name type="scientific">Caballeronia choica</name>
    <dbReference type="NCBI Taxonomy" id="326476"/>
    <lineage>
        <taxon>Bacteria</taxon>
        <taxon>Pseudomonadati</taxon>
        <taxon>Pseudomonadota</taxon>
        <taxon>Betaproteobacteria</taxon>
        <taxon>Burkholderiales</taxon>
        <taxon>Burkholderiaceae</taxon>
        <taxon>Caballeronia</taxon>
    </lineage>
</organism>
<feature type="domain" description="Lipocalin-like" evidence="1">
    <location>
        <begin position="2"/>
        <end position="67"/>
    </location>
</feature>
<dbReference type="Proteomes" id="UP000054770">
    <property type="component" value="Unassembled WGS sequence"/>
</dbReference>
<dbReference type="Pfam" id="PF13924">
    <property type="entry name" value="Lipocalin_5"/>
    <property type="match status" value="1"/>
</dbReference>
<comment type="caution">
    <text evidence="2">The sequence shown here is derived from an EMBL/GenBank/DDBJ whole genome shotgun (WGS) entry which is preliminary data.</text>
</comment>
<evidence type="ECO:0000313" key="2">
    <source>
        <dbReference type="EMBL" id="SAL85163.1"/>
    </source>
</evidence>
<sequence length="74" mass="8201">MLAYGGTYSVSPGRVVHHIDIEWDGRRVGIDQVRFYTIDGDTLSIKTEPNKSPVDGREGVGILTFVRVKGSRPQ</sequence>
<name>A0A158KWR5_9BURK</name>
<dbReference type="EMBL" id="FCON02000179">
    <property type="protein sequence ID" value="SAL85163.1"/>
    <property type="molecule type" value="Genomic_DNA"/>
</dbReference>
<reference evidence="2" key="1">
    <citation type="submission" date="2016-01" db="EMBL/GenBank/DDBJ databases">
        <authorList>
            <person name="Peeters C."/>
        </authorList>
    </citation>
    <scope>NUCLEOTIDE SEQUENCE [LARGE SCALE GENOMIC DNA]</scope>
    <source>
        <strain evidence="2">LMG 22940</strain>
    </source>
</reference>
<dbReference type="InterPro" id="IPR024311">
    <property type="entry name" value="Lipocalin-like"/>
</dbReference>
<gene>
    <name evidence="2" type="ORF">AWB68_07584</name>
</gene>
<keyword evidence="3" id="KW-1185">Reference proteome</keyword>
<evidence type="ECO:0000313" key="3">
    <source>
        <dbReference type="Proteomes" id="UP000054770"/>
    </source>
</evidence>
<evidence type="ECO:0000259" key="1">
    <source>
        <dbReference type="Pfam" id="PF13924"/>
    </source>
</evidence>
<protein>
    <recommendedName>
        <fullName evidence="1">Lipocalin-like domain-containing protein</fullName>
    </recommendedName>
</protein>
<proteinExistence type="predicted"/>